<feature type="domain" description="PNPLA" evidence="6">
    <location>
        <begin position="16"/>
        <end position="257"/>
    </location>
</feature>
<evidence type="ECO:0000256" key="2">
    <source>
        <dbReference type="ARBA" id="ARBA00022963"/>
    </source>
</evidence>
<dbReference type="InterPro" id="IPR016035">
    <property type="entry name" value="Acyl_Trfase/lysoPLipase"/>
</dbReference>
<dbReference type="OrthoDB" id="1658288at2759"/>
<dbReference type="GO" id="GO:0016042">
    <property type="term" value="P:lipid catabolic process"/>
    <property type="evidence" value="ECO:0007669"/>
    <property type="project" value="UniProtKB-UniRule"/>
</dbReference>
<dbReference type="PANTHER" id="PTHR24185">
    <property type="entry name" value="CALCIUM-INDEPENDENT PHOSPHOLIPASE A2-GAMMA"/>
    <property type="match status" value="1"/>
</dbReference>
<reference evidence="7" key="1">
    <citation type="journal article" date="2020" name="BMC Genomics">
        <title>Correction to: Identification and distribution of gene clusters required for synthesis of sphingolipid metabolism inhibitors in diverse species of the filamentous fungus Fusarium.</title>
        <authorList>
            <person name="Kim H.S."/>
            <person name="Lohmar J.M."/>
            <person name="Busman M."/>
            <person name="Brown D.W."/>
            <person name="Naumann T.A."/>
            <person name="Divon H.H."/>
            <person name="Lysoe E."/>
            <person name="Uhlig S."/>
            <person name="Proctor R.H."/>
        </authorList>
    </citation>
    <scope>NUCLEOTIDE SEQUENCE</scope>
    <source>
        <strain evidence="7">NRRL 20472</strain>
    </source>
</reference>
<feature type="active site" description="Proton acceptor" evidence="4">
    <location>
        <position position="244"/>
    </location>
</feature>
<feature type="region of interest" description="Disordered" evidence="5">
    <location>
        <begin position="511"/>
        <end position="538"/>
    </location>
</feature>
<dbReference type="GO" id="GO:0016020">
    <property type="term" value="C:membrane"/>
    <property type="evidence" value="ECO:0007669"/>
    <property type="project" value="TreeGrafter"/>
</dbReference>
<dbReference type="Gene3D" id="3.40.1090.10">
    <property type="entry name" value="Cytosolic phospholipase A2 catalytic domain"/>
    <property type="match status" value="1"/>
</dbReference>
<feature type="short sequence motif" description="GXGXXG" evidence="4">
    <location>
        <begin position="20"/>
        <end position="25"/>
    </location>
</feature>
<evidence type="ECO:0000313" key="8">
    <source>
        <dbReference type="Proteomes" id="UP000622797"/>
    </source>
</evidence>
<keyword evidence="3 4" id="KW-0443">Lipid metabolism</keyword>
<dbReference type="SUPFAM" id="SSF52151">
    <property type="entry name" value="FabD/lysophospholipase-like"/>
    <property type="match status" value="1"/>
</dbReference>
<dbReference type="GO" id="GO:0047499">
    <property type="term" value="F:calcium-independent phospholipase A2 activity"/>
    <property type="evidence" value="ECO:0007669"/>
    <property type="project" value="TreeGrafter"/>
</dbReference>
<dbReference type="EMBL" id="JABEXW010000544">
    <property type="protein sequence ID" value="KAF4962397.1"/>
    <property type="molecule type" value="Genomic_DNA"/>
</dbReference>
<evidence type="ECO:0000256" key="1">
    <source>
        <dbReference type="ARBA" id="ARBA00022801"/>
    </source>
</evidence>
<dbReference type="GO" id="GO:0019369">
    <property type="term" value="P:arachidonate metabolic process"/>
    <property type="evidence" value="ECO:0007669"/>
    <property type="project" value="TreeGrafter"/>
</dbReference>
<dbReference type="InterPro" id="IPR002641">
    <property type="entry name" value="PNPLA_dom"/>
</dbReference>
<evidence type="ECO:0000313" key="7">
    <source>
        <dbReference type="EMBL" id="KAF4962397.1"/>
    </source>
</evidence>
<feature type="short sequence motif" description="GXSXG" evidence="4">
    <location>
        <begin position="62"/>
        <end position="66"/>
    </location>
</feature>
<dbReference type="GO" id="GO:0046486">
    <property type="term" value="P:glycerolipid metabolic process"/>
    <property type="evidence" value="ECO:0007669"/>
    <property type="project" value="UniProtKB-ARBA"/>
</dbReference>
<dbReference type="Pfam" id="PF01734">
    <property type="entry name" value="Patatin"/>
    <property type="match status" value="1"/>
</dbReference>
<dbReference type="PANTHER" id="PTHR24185:SF1">
    <property type="entry name" value="CALCIUM-INDEPENDENT PHOSPHOLIPASE A2-GAMMA"/>
    <property type="match status" value="1"/>
</dbReference>
<feature type="active site" description="Nucleophile" evidence="4">
    <location>
        <position position="64"/>
    </location>
</feature>
<comment type="caution">
    <text evidence="7">The sequence shown here is derived from an EMBL/GenBank/DDBJ whole genome shotgun (WGS) entry which is preliminary data.</text>
</comment>
<dbReference type="Proteomes" id="UP000622797">
    <property type="component" value="Unassembled WGS sequence"/>
</dbReference>
<protein>
    <recommendedName>
        <fullName evidence="6">PNPLA domain-containing protein</fullName>
    </recommendedName>
</protein>
<sequence length="538" mass="60667">MVYTPTTKHSNGARLLALDGGGVRGVMALEILNEIMERVRTKKGIPEEKQCRPADYFELAAGTSTGGIIGIMLFRLRMTAREAIDQYDIIASQVFSPKILGYNIGWMPKFISSTINNSKTLVQSSRFDDASLKKAVDEVVAKYGLDDNDRKLKGDAPLQHEGSGRIMCCTTAQNRSETVLLRTYKNNNIYTSSKTNKIMADQSKNVTISLATRATSAAPTYFPEVIFPEGKPKDKDNERLVFWDGGLLNNNPIDQLWYSRYELVQSDEPPPAISCIISLGTGYMKPDSPSESWFQLVGVAAEVMEFSTNTNAKAKDFTRHVNTLNMRGEHRETKYVRLNPGLGKSQIGLADYTRMGELKAWLRVISRILGIRSGLTWPLTLFALEERAEERETLEAHTEKLRIAARNAYETREPIDVITSHHHRKVLDRAIRNVLSTKLARFTCAQIIDGLPIADVAWDRRLPGIIGEHIIDDHETLCPGALEKAERIFDRRPKDELDYPEVGDMIRRINAQHGVSIPRPRPRSLSPPAERQKYRDRE</sequence>
<gene>
    <name evidence="7" type="ORF">FSARC_9506</name>
</gene>
<evidence type="ECO:0000256" key="3">
    <source>
        <dbReference type="ARBA" id="ARBA00023098"/>
    </source>
</evidence>
<reference evidence="7" key="2">
    <citation type="submission" date="2020-05" db="EMBL/GenBank/DDBJ databases">
        <authorList>
            <person name="Kim H.-S."/>
            <person name="Proctor R.H."/>
            <person name="Brown D.W."/>
        </authorList>
    </citation>
    <scope>NUCLEOTIDE SEQUENCE</scope>
    <source>
        <strain evidence="7">NRRL 20472</strain>
    </source>
</reference>
<feature type="short sequence motif" description="DGA/G" evidence="4">
    <location>
        <begin position="244"/>
        <end position="246"/>
    </location>
</feature>
<evidence type="ECO:0000256" key="4">
    <source>
        <dbReference type="PROSITE-ProRule" id="PRU01161"/>
    </source>
</evidence>
<keyword evidence="2 4" id="KW-0442">Lipid degradation</keyword>
<evidence type="ECO:0000256" key="5">
    <source>
        <dbReference type="SAM" id="MobiDB-lite"/>
    </source>
</evidence>
<keyword evidence="8" id="KW-1185">Reference proteome</keyword>
<dbReference type="PROSITE" id="PS51635">
    <property type="entry name" value="PNPLA"/>
    <property type="match status" value="1"/>
</dbReference>
<name>A0A8H4TR48_9HYPO</name>
<keyword evidence="1 4" id="KW-0378">Hydrolase</keyword>
<proteinExistence type="predicted"/>
<accession>A0A8H4TR48</accession>
<organism evidence="7 8">
    <name type="scientific">Fusarium sarcochroum</name>
    <dbReference type="NCBI Taxonomy" id="1208366"/>
    <lineage>
        <taxon>Eukaryota</taxon>
        <taxon>Fungi</taxon>
        <taxon>Dikarya</taxon>
        <taxon>Ascomycota</taxon>
        <taxon>Pezizomycotina</taxon>
        <taxon>Sordariomycetes</taxon>
        <taxon>Hypocreomycetidae</taxon>
        <taxon>Hypocreales</taxon>
        <taxon>Nectriaceae</taxon>
        <taxon>Fusarium</taxon>
        <taxon>Fusarium lateritium species complex</taxon>
    </lineage>
</organism>
<evidence type="ECO:0000259" key="6">
    <source>
        <dbReference type="PROSITE" id="PS51635"/>
    </source>
</evidence>
<dbReference type="AlphaFoldDB" id="A0A8H4TR48"/>